<evidence type="ECO:0000256" key="2">
    <source>
        <dbReference type="ARBA" id="ARBA00022475"/>
    </source>
</evidence>
<dbReference type="EMBL" id="FNSD01000001">
    <property type="protein sequence ID" value="SEC63810.1"/>
    <property type="molecule type" value="Genomic_DNA"/>
</dbReference>
<dbReference type="GO" id="GO:0005886">
    <property type="term" value="C:plasma membrane"/>
    <property type="evidence" value="ECO:0007669"/>
    <property type="project" value="UniProtKB-SubCell"/>
</dbReference>
<evidence type="ECO:0000313" key="11">
    <source>
        <dbReference type="Proteomes" id="UP000182409"/>
    </source>
</evidence>
<protein>
    <submittedName>
        <fullName evidence="10">Putative ABC transport system permease protein/macrolide transport system ATP-binding/permease protein</fullName>
    </submittedName>
</protein>
<dbReference type="PANTHER" id="PTHR30572:SF4">
    <property type="entry name" value="ABC TRANSPORTER PERMEASE YTRF"/>
    <property type="match status" value="1"/>
</dbReference>
<keyword evidence="2" id="KW-1003">Cell membrane</keyword>
<dbReference type="Proteomes" id="UP000182409">
    <property type="component" value="Unassembled WGS sequence"/>
</dbReference>
<feature type="transmembrane region" description="Helical" evidence="7">
    <location>
        <begin position="355"/>
        <end position="381"/>
    </location>
</feature>
<dbReference type="Pfam" id="PF12704">
    <property type="entry name" value="MacB_PCD"/>
    <property type="match status" value="1"/>
</dbReference>
<keyword evidence="3 7" id="KW-0812">Transmembrane</keyword>
<keyword evidence="10" id="KW-0547">Nucleotide-binding</keyword>
<dbReference type="GO" id="GO:0022857">
    <property type="term" value="F:transmembrane transporter activity"/>
    <property type="evidence" value="ECO:0007669"/>
    <property type="project" value="TreeGrafter"/>
</dbReference>
<comment type="similarity">
    <text evidence="6">Belongs to the ABC-4 integral membrane protein family.</text>
</comment>
<dbReference type="InterPro" id="IPR050250">
    <property type="entry name" value="Macrolide_Exporter_MacB"/>
</dbReference>
<accession>A0A1H4U5C0</accession>
<evidence type="ECO:0000256" key="7">
    <source>
        <dbReference type="SAM" id="Phobius"/>
    </source>
</evidence>
<evidence type="ECO:0000259" key="9">
    <source>
        <dbReference type="Pfam" id="PF12704"/>
    </source>
</evidence>
<keyword evidence="10" id="KW-0067">ATP-binding</keyword>
<dbReference type="InterPro" id="IPR025857">
    <property type="entry name" value="MacB_PCD"/>
</dbReference>
<dbReference type="OrthoDB" id="9770036at2"/>
<evidence type="ECO:0000313" key="10">
    <source>
        <dbReference type="EMBL" id="SEC63810.1"/>
    </source>
</evidence>
<evidence type="ECO:0000256" key="6">
    <source>
        <dbReference type="ARBA" id="ARBA00038076"/>
    </source>
</evidence>
<keyword evidence="5 7" id="KW-0472">Membrane</keyword>
<reference evidence="10 11" key="1">
    <citation type="submission" date="2016-10" db="EMBL/GenBank/DDBJ databases">
        <authorList>
            <person name="de Groot N.N."/>
        </authorList>
    </citation>
    <scope>NUCLEOTIDE SEQUENCE [LARGE SCALE GENOMIC DNA]</scope>
    <source>
        <strain evidence="10 11">AB35.6</strain>
    </source>
</reference>
<comment type="subcellular location">
    <subcellularLocation>
        <location evidence="1">Cell membrane</location>
        <topology evidence="1">Multi-pass membrane protein</topology>
    </subcellularLocation>
</comment>
<dbReference type="PANTHER" id="PTHR30572">
    <property type="entry name" value="MEMBRANE COMPONENT OF TRANSPORTER-RELATED"/>
    <property type="match status" value="1"/>
</dbReference>
<dbReference type="AlphaFoldDB" id="A0A1H4U5C0"/>
<organism evidence="10 11">
    <name type="scientific">Terriglobus roseus</name>
    <dbReference type="NCBI Taxonomy" id="392734"/>
    <lineage>
        <taxon>Bacteria</taxon>
        <taxon>Pseudomonadati</taxon>
        <taxon>Acidobacteriota</taxon>
        <taxon>Terriglobia</taxon>
        <taxon>Terriglobales</taxon>
        <taxon>Acidobacteriaceae</taxon>
        <taxon>Terriglobus</taxon>
    </lineage>
</organism>
<feature type="transmembrane region" description="Helical" evidence="7">
    <location>
        <begin position="442"/>
        <end position="464"/>
    </location>
</feature>
<evidence type="ECO:0000256" key="1">
    <source>
        <dbReference type="ARBA" id="ARBA00004651"/>
    </source>
</evidence>
<dbReference type="Pfam" id="PF02687">
    <property type="entry name" value="FtsX"/>
    <property type="match status" value="1"/>
</dbReference>
<evidence type="ECO:0000259" key="8">
    <source>
        <dbReference type="Pfam" id="PF02687"/>
    </source>
</evidence>
<dbReference type="RefSeq" id="WP_074655629.1">
    <property type="nucleotide sequence ID" value="NZ_FNSD01000001.1"/>
</dbReference>
<name>A0A1H4U5C0_9BACT</name>
<feature type="domain" description="MacB-like periplasmic core" evidence="9">
    <location>
        <begin position="3"/>
        <end position="286"/>
    </location>
</feature>
<evidence type="ECO:0000256" key="5">
    <source>
        <dbReference type="ARBA" id="ARBA00023136"/>
    </source>
</evidence>
<gene>
    <name evidence="10" type="ORF">SAMN05443244_3960</name>
</gene>
<dbReference type="GO" id="GO:0005524">
    <property type="term" value="F:ATP binding"/>
    <property type="evidence" value="ECO:0007669"/>
    <property type="project" value="UniProtKB-KW"/>
</dbReference>
<dbReference type="InterPro" id="IPR003838">
    <property type="entry name" value="ABC3_permease_C"/>
</dbReference>
<feature type="domain" description="ABC3 transporter permease C-terminal" evidence="8">
    <location>
        <begin position="361"/>
        <end position="472"/>
    </location>
</feature>
<evidence type="ECO:0000256" key="4">
    <source>
        <dbReference type="ARBA" id="ARBA00022989"/>
    </source>
</evidence>
<feature type="transmembrane region" description="Helical" evidence="7">
    <location>
        <begin position="408"/>
        <end position="430"/>
    </location>
</feature>
<sequence>MQTALTVLGLMIGVATVLVMIAVGSGAQRSITGQVRAAGMNVILVSSGNYKMPQQWTSQGEAEEPAAWHPQISKHLRFDDAVYYGRRPLSLSRMQNSPATNPFHDFARGGENAGGLGAATTLTTEDAAAIRELPGVQASSGGMHENGNVSAPGETQKHVLTQIRGEQVWLPSIRRAWIMKQGRFLNEAEDSQAQKVAVLGSVVSNELFADRNPVGEQIDLPGGSFRVIGVIASGSWMVPSSAGDGQFDAVYIPLRTAQQLLGRSNLDTVTVATESTGDVSRLVKTISAELRRRHGLASAAPDDFTVASQARAAIARGGMRTDISRAMMGNANNLDKVTLAQLGKTLDQASRTMSALLAATAAVSLIVGGIGIMNIMLLSVTERTREIGIRRAVGAQADELMEQFLIEAVLLSGGGGLLGIALGLAASIAIARTVQWSVQLSWVAICLSFGISAAIGIVFGYYPARQASRVSPMTSLRYE</sequence>
<evidence type="ECO:0000256" key="3">
    <source>
        <dbReference type="ARBA" id="ARBA00022692"/>
    </source>
</evidence>
<keyword evidence="4 7" id="KW-1133">Transmembrane helix</keyword>
<proteinExistence type="inferred from homology"/>